<protein>
    <recommendedName>
        <fullName evidence="3">Lipoprotein</fullName>
    </recommendedName>
</protein>
<dbReference type="EMBL" id="LVEN01000046">
    <property type="protein sequence ID" value="OCB69299.1"/>
    <property type="molecule type" value="Genomic_DNA"/>
</dbReference>
<gene>
    <name evidence="1" type="ORF">FLP_21645</name>
</gene>
<proteinExistence type="predicted"/>
<keyword evidence="2" id="KW-1185">Reference proteome</keyword>
<evidence type="ECO:0000313" key="2">
    <source>
        <dbReference type="Proteomes" id="UP000093343"/>
    </source>
</evidence>
<accession>A0ABX2XC10</accession>
<sequence length="198" mass="23343">MRKYIFVLIVIIISSCKNSNKVKVASKKAVKKELRPFFDSDKIDHYYLDFSKREFEHSSNDNTAQTEKKEEFSGIFYEHYPDSIPKKDFEKLLLKYEYKKSNLSIKQEKKIENVFSEKDSLQTTFAACIAEYRDIFIFKNKEKTIGIAKICFKCGRYQIIGSKLDTNGFGLWSELDKLKKIVRPESYSILLTNKLFYL</sequence>
<evidence type="ECO:0008006" key="3">
    <source>
        <dbReference type="Google" id="ProtNLM"/>
    </source>
</evidence>
<organism evidence="1 2">
    <name type="scientific">Flavobacterium piscis</name>
    <dbReference type="NCBI Taxonomy" id="1114874"/>
    <lineage>
        <taxon>Bacteria</taxon>
        <taxon>Pseudomonadati</taxon>
        <taxon>Bacteroidota</taxon>
        <taxon>Flavobacteriia</taxon>
        <taxon>Flavobacteriales</taxon>
        <taxon>Flavobacteriaceae</taxon>
        <taxon>Flavobacterium</taxon>
    </lineage>
</organism>
<reference evidence="2" key="1">
    <citation type="submission" date="2016-03" db="EMBL/GenBank/DDBJ databases">
        <title>Draft genome sequence of Paenibacillus glacialis DSM 22343.</title>
        <authorList>
            <person name="Shin S.-K."/>
            <person name="Yi H."/>
        </authorList>
    </citation>
    <scope>NUCLEOTIDE SEQUENCE [LARGE SCALE GENOMIC DNA]</scope>
    <source>
        <strain evidence="2">CCUG 60099</strain>
    </source>
</reference>
<dbReference type="Proteomes" id="UP000093343">
    <property type="component" value="Unassembled WGS sequence"/>
</dbReference>
<dbReference type="RefSeq" id="WP_065451584.1">
    <property type="nucleotide sequence ID" value="NZ_LVEN01000046.1"/>
</dbReference>
<name>A0ABX2XC10_9FLAO</name>
<dbReference type="PROSITE" id="PS51257">
    <property type="entry name" value="PROKAR_LIPOPROTEIN"/>
    <property type="match status" value="1"/>
</dbReference>
<evidence type="ECO:0000313" key="1">
    <source>
        <dbReference type="EMBL" id="OCB69299.1"/>
    </source>
</evidence>
<comment type="caution">
    <text evidence="1">The sequence shown here is derived from an EMBL/GenBank/DDBJ whole genome shotgun (WGS) entry which is preliminary data.</text>
</comment>